<evidence type="ECO:0000259" key="5">
    <source>
        <dbReference type="PROSITE" id="PS50296"/>
    </source>
</evidence>
<dbReference type="InterPro" id="IPR001950">
    <property type="entry name" value="SUI1"/>
</dbReference>
<dbReference type="OrthoDB" id="9792915at2"/>
<dbReference type="EMBL" id="PVWK01000142">
    <property type="protein sequence ID" value="PSB24593.1"/>
    <property type="molecule type" value="Genomic_DNA"/>
</dbReference>
<dbReference type="PROSITE" id="PS50296">
    <property type="entry name" value="SUI1"/>
    <property type="match status" value="1"/>
</dbReference>
<dbReference type="AlphaFoldDB" id="A0A2T1DVQ6"/>
<dbReference type="PIRSF" id="PIRSF037511">
    <property type="entry name" value="Transl_init_SUI1_pro"/>
    <property type="match status" value="1"/>
</dbReference>
<evidence type="ECO:0000256" key="3">
    <source>
        <dbReference type="ARBA" id="ARBA00022917"/>
    </source>
</evidence>
<dbReference type="GO" id="GO:0003743">
    <property type="term" value="F:translation initiation factor activity"/>
    <property type="evidence" value="ECO:0007669"/>
    <property type="project" value="UniProtKB-KW"/>
</dbReference>
<evidence type="ECO:0000256" key="2">
    <source>
        <dbReference type="ARBA" id="ARBA00022845"/>
    </source>
</evidence>
<sequence length="126" mass="13628">MSSKQKPANANASKAKPSDHGRVVYSEFGNANNDDAFKRAVPDLPPNQQNLRVEASRAGRKGKTVTIVRGFQAHTETLTELLKKLKAHCGAGGTLKETELEIQGDHKQKVVEFLINLGYKAKSSGG</sequence>
<dbReference type="CDD" id="cd11567">
    <property type="entry name" value="YciH_like"/>
    <property type="match status" value="1"/>
</dbReference>
<dbReference type="PANTHER" id="PTHR12789:SF0">
    <property type="entry name" value="DENSITY-REGULATED PROTEIN"/>
    <property type="match status" value="1"/>
</dbReference>
<feature type="compositionally biased region" description="Low complexity" evidence="4">
    <location>
        <begin position="1"/>
        <end position="15"/>
    </location>
</feature>
<evidence type="ECO:0000313" key="6">
    <source>
        <dbReference type="EMBL" id="PSB24593.1"/>
    </source>
</evidence>
<comment type="similarity">
    <text evidence="1">Belongs to the SUI1 family.</text>
</comment>
<feature type="domain" description="SUI1" evidence="5">
    <location>
        <begin position="60"/>
        <end position="118"/>
    </location>
</feature>
<dbReference type="GO" id="GO:0003729">
    <property type="term" value="F:mRNA binding"/>
    <property type="evidence" value="ECO:0007669"/>
    <property type="project" value="TreeGrafter"/>
</dbReference>
<proteinExistence type="inferred from homology"/>
<keyword evidence="3" id="KW-0648">Protein biosynthesis</keyword>
<dbReference type="Gene3D" id="3.30.780.10">
    <property type="entry name" value="SUI1-like domain"/>
    <property type="match status" value="1"/>
</dbReference>
<name>A0A2T1DVQ6_9CYAN</name>
<dbReference type="RefSeq" id="WP_106259820.1">
    <property type="nucleotide sequence ID" value="NZ_CAWNSW010000105.1"/>
</dbReference>
<reference evidence="7" key="1">
    <citation type="submission" date="2018-02" db="EMBL/GenBank/DDBJ databases">
        <authorList>
            <person name="Moore K."/>
            <person name="Momper L."/>
        </authorList>
    </citation>
    <scope>NUCLEOTIDE SEQUENCE [LARGE SCALE GENOMIC DNA]</scope>
    <source>
        <strain evidence="7">ULC18</strain>
    </source>
</reference>
<evidence type="ECO:0000313" key="7">
    <source>
        <dbReference type="Proteomes" id="UP000239576"/>
    </source>
</evidence>
<feature type="region of interest" description="Disordered" evidence="4">
    <location>
        <begin position="1"/>
        <end position="22"/>
    </location>
</feature>
<dbReference type="GO" id="GO:0001731">
    <property type="term" value="P:formation of translation preinitiation complex"/>
    <property type="evidence" value="ECO:0007669"/>
    <property type="project" value="TreeGrafter"/>
</dbReference>
<dbReference type="InterPro" id="IPR036877">
    <property type="entry name" value="SUI1_dom_sf"/>
</dbReference>
<protein>
    <submittedName>
        <fullName evidence="6">Translation initiation factor</fullName>
    </submittedName>
</protein>
<dbReference type="PANTHER" id="PTHR12789">
    <property type="entry name" value="DENSITY-REGULATED PROTEIN HOMOLOG"/>
    <property type="match status" value="1"/>
</dbReference>
<comment type="caution">
    <text evidence="6">The sequence shown here is derived from an EMBL/GenBank/DDBJ whole genome shotgun (WGS) entry which is preliminary data.</text>
</comment>
<reference evidence="6 7" key="2">
    <citation type="submission" date="2018-03" db="EMBL/GenBank/DDBJ databases">
        <title>The ancient ancestry and fast evolution of plastids.</title>
        <authorList>
            <person name="Moore K.R."/>
            <person name="Magnabosco C."/>
            <person name="Momper L."/>
            <person name="Gold D.A."/>
            <person name="Bosak T."/>
            <person name="Fournier G.P."/>
        </authorList>
    </citation>
    <scope>NUCLEOTIDE SEQUENCE [LARGE SCALE GENOMIC DNA]</scope>
    <source>
        <strain evidence="6 7">ULC18</strain>
    </source>
</reference>
<evidence type="ECO:0000256" key="1">
    <source>
        <dbReference type="ARBA" id="ARBA00005422"/>
    </source>
</evidence>
<dbReference type="NCBIfam" id="NF005669">
    <property type="entry name" value="PRK07451.1"/>
    <property type="match status" value="1"/>
</dbReference>
<dbReference type="GO" id="GO:0002188">
    <property type="term" value="P:translation reinitiation"/>
    <property type="evidence" value="ECO:0007669"/>
    <property type="project" value="TreeGrafter"/>
</dbReference>
<evidence type="ECO:0000256" key="4">
    <source>
        <dbReference type="SAM" id="MobiDB-lite"/>
    </source>
</evidence>
<accession>A0A2T1DVQ6</accession>
<dbReference type="SUPFAM" id="SSF55159">
    <property type="entry name" value="eIF1-like"/>
    <property type="match status" value="1"/>
</dbReference>
<dbReference type="GO" id="GO:0006417">
    <property type="term" value="P:regulation of translation"/>
    <property type="evidence" value="ECO:0007669"/>
    <property type="project" value="UniProtKB-KW"/>
</dbReference>
<dbReference type="InterPro" id="IPR005872">
    <property type="entry name" value="SUI1_arc_bac"/>
</dbReference>
<keyword evidence="7" id="KW-1185">Reference proteome</keyword>
<keyword evidence="2" id="KW-0810">Translation regulation</keyword>
<organism evidence="6 7">
    <name type="scientific">Stenomitos frigidus ULC18</name>
    <dbReference type="NCBI Taxonomy" id="2107698"/>
    <lineage>
        <taxon>Bacteria</taxon>
        <taxon>Bacillati</taxon>
        <taxon>Cyanobacteriota</taxon>
        <taxon>Cyanophyceae</taxon>
        <taxon>Leptolyngbyales</taxon>
        <taxon>Leptolyngbyaceae</taxon>
        <taxon>Stenomitos</taxon>
    </lineage>
</organism>
<keyword evidence="6" id="KW-0396">Initiation factor</keyword>
<dbReference type="Proteomes" id="UP000239576">
    <property type="component" value="Unassembled WGS sequence"/>
</dbReference>
<dbReference type="Pfam" id="PF01253">
    <property type="entry name" value="SUI1"/>
    <property type="match status" value="1"/>
</dbReference>
<gene>
    <name evidence="6" type="ORF">C7B82_26595</name>
</gene>
<dbReference type="InterPro" id="IPR050318">
    <property type="entry name" value="DENR/SUI1_TIF"/>
</dbReference>